<dbReference type="SUPFAM" id="SSF52821">
    <property type="entry name" value="Rhodanese/Cell cycle control phosphatase"/>
    <property type="match status" value="1"/>
</dbReference>
<evidence type="ECO:0000259" key="1">
    <source>
        <dbReference type="PROSITE" id="PS50206"/>
    </source>
</evidence>
<feature type="domain" description="Rhodanese" evidence="1">
    <location>
        <begin position="22"/>
        <end position="85"/>
    </location>
</feature>
<dbReference type="PROSITE" id="PS50206">
    <property type="entry name" value="RHODANESE_3"/>
    <property type="match status" value="1"/>
</dbReference>
<dbReference type="Gene3D" id="3.40.250.10">
    <property type="entry name" value="Rhodanese-like domain"/>
    <property type="match status" value="1"/>
</dbReference>
<accession>A0AAD6LEG6</accession>
<gene>
    <name evidence="2" type="ORF">NC653_040129</name>
</gene>
<comment type="caution">
    <text evidence="2">The sequence shown here is derived from an EMBL/GenBank/DDBJ whole genome shotgun (WGS) entry which is preliminary data.</text>
</comment>
<organism evidence="2 3">
    <name type="scientific">Populus alba x Populus x berolinensis</name>
    <dbReference type="NCBI Taxonomy" id="444605"/>
    <lineage>
        <taxon>Eukaryota</taxon>
        <taxon>Viridiplantae</taxon>
        <taxon>Streptophyta</taxon>
        <taxon>Embryophyta</taxon>
        <taxon>Tracheophyta</taxon>
        <taxon>Spermatophyta</taxon>
        <taxon>Magnoliopsida</taxon>
        <taxon>eudicotyledons</taxon>
        <taxon>Gunneridae</taxon>
        <taxon>Pentapetalae</taxon>
        <taxon>rosids</taxon>
        <taxon>fabids</taxon>
        <taxon>Malpighiales</taxon>
        <taxon>Salicaceae</taxon>
        <taxon>Saliceae</taxon>
        <taxon>Populus</taxon>
    </lineage>
</organism>
<evidence type="ECO:0000313" key="2">
    <source>
        <dbReference type="EMBL" id="KAJ6958383.1"/>
    </source>
</evidence>
<name>A0AAD6LEG6_9ROSI</name>
<reference evidence="2 3" key="1">
    <citation type="journal article" date="2023" name="Mol. Ecol. Resour.">
        <title>Chromosome-level genome assembly of a triploid poplar Populus alba 'Berolinensis'.</title>
        <authorList>
            <person name="Chen S."/>
            <person name="Yu Y."/>
            <person name="Wang X."/>
            <person name="Wang S."/>
            <person name="Zhang T."/>
            <person name="Zhou Y."/>
            <person name="He R."/>
            <person name="Meng N."/>
            <person name="Wang Y."/>
            <person name="Liu W."/>
            <person name="Liu Z."/>
            <person name="Liu J."/>
            <person name="Guo Q."/>
            <person name="Huang H."/>
            <person name="Sederoff R.R."/>
            <person name="Wang G."/>
            <person name="Qu G."/>
            <person name="Chen S."/>
        </authorList>
    </citation>
    <scope>NUCLEOTIDE SEQUENCE [LARGE SCALE GENOMIC DNA]</scope>
    <source>
        <strain evidence="2">SC-2020</strain>
    </source>
</reference>
<keyword evidence="3" id="KW-1185">Reference proteome</keyword>
<sequence length="140" mass="16138">MLNLLPEDQRIHSRELKERTVKGEAHVLVDVQPAHHFKIVSLPNAMNIPLSSLESRLAEISSALKEEEKREHGGFESEQLERFWEGERVGREGWGCWKGEKGRGRVSGVERFWGKGKGVERFWRGGDGLEKFCRVRVFII</sequence>
<dbReference type="InterPro" id="IPR001763">
    <property type="entry name" value="Rhodanese-like_dom"/>
</dbReference>
<dbReference type="AlphaFoldDB" id="A0AAD6LEG6"/>
<protein>
    <recommendedName>
        <fullName evidence="1">Rhodanese domain-containing protein</fullName>
    </recommendedName>
</protein>
<dbReference type="InterPro" id="IPR036873">
    <property type="entry name" value="Rhodanese-like_dom_sf"/>
</dbReference>
<dbReference type="EMBL" id="JAQIZT010000018">
    <property type="protein sequence ID" value="KAJ6958383.1"/>
    <property type="molecule type" value="Genomic_DNA"/>
</dbReference>
<evidence type="ECO:0000313" key="3">
    <source>
        <dbReference type="Proteomes" id="UP001164929"/>
    </source>
</evidence>
<proteinExistence type="predicted"/>
<dbReference type="Proteomes" id="UP001164929">
    <property type="component" value="Chromosome 18"/>
</dbReference>